<reference evidence="2 3" key="1">
    <citation type="submission" date="2020-12" db="EMBL/GenBank/DDBJ databases">
        <title>Dynamics of Baltic Sea phages driven by environmental changes.</title>
        <authorList>
            <person name="Hoetzinger M."/>
            <person name="Nilsson E."/>
            <person name="Holmfeldt K."/>
        </authorList>
    </citation>
    <scope>NUCLEOTIDE SEQUENCE [LARGE SCALE GENOMIC DNA]</scope>
</reference>
<proteinExistence type="predicted"/>
<name>A0A7T8IWU6_9CAUD</name>
<feature type="compositionally biased region" description="Basic residues" evidence="1">
    <location>
        <begin position="23"/>
        <end position="36"/>
    </location>
</feature>
<keyword evidence="3" id="KW-1185">Reference proteome</keyword>
<protein>
    <submittedName>
        <fullName evidence="2">Uncharacterized protein</fullName>
    </submittedName>
</protein>
<organism evidence="2 3">
    <name type="scientific">Flavobacterium phage vB_FspM_immuto_2-6A</name>
    <dbReference type="NCBI Taxonomy" id="2801477"/>
    <lineage>
        <taxon>Viruses</taxon>
        <taxon>Duplodnaviria</taxon>
        <taxon>Heunggongvirae</taxon>
        <taxon>Uroviricota</taxon>
        <taxon>Caudoviricetes</taxon>
        <taxon>Immutovirus</taxon>
        <taxon>Immutovirus immuto</taxon>
    </lineage>
</organism>
<gene>
    <name evidence="2" type="ORF">immuto26A_124</name>
</gene>
<dbReference type="Proteomes" id="UP000595566">
    <property type="component" value="Segment"/>
</dbReference>
<feature type="region of interest" description="Disordered" evidence="1">
    <location>
        <begin position="23"/>
        <end position="49"/>
    </location>
</feature>
<sequence length="49" mass="5743">MKTIQVTLQERWAASKHLVHKSKKYYTRKDKHKKKGSSQGPSFLPKAFL</sequence>
<evidence type="ECO:0000256" key="1">
    <source>
        <dbReference type="SAM" id="MobiDB-lite"/>
    </source>
</evidence>
<accession>A0A7T8IWU6</accession>
<evidence type="ECO:0000313" key="3">
    <source>
        <dbReference type="Proteomes" id="UP000595566"/>
    </source>
</evidence>
<evidence type="ECO:0000313" key="2">
    <source>
        <dbReference type="EMBL" id="QQO91803.1"/>
    </source>
</evidence>
<dbReference type="EMBL" id="MW353175">
    <property type="protein sequence ID" value="QQO91803.1"/>
    <property type="molecule type" value="Genomic_DNA"/>
</dbReference>